<evidence type="ECO:0000313" key="2">
    <source>
        <dbReference type="EMBL" id="CAA7018999.1"/>
    </source>
</evidence>
<dbReference type="NCBIfam" id="TIGR01640">
    <property type="entry name" value="F_box_assoc_1"/>
    <property type="match status" value="1"/>
</dbReference>
<dbReference type="PANTHER" id="PTHR31672:SF13">
    <property type="entry name" value="F-BOX PROTEIN CPR30-LIKE"/>
    <property type="match status" value="1"/>
</dbReference>
<dbReference type="InterPro" id="IPR050796">
    <property type="entry name" value="SCF_F-box_component"/>
</dbReference>
<comment type="caution">
    <text evidence="2">The sequence shown here is derived from an EMBL/GenBank/DDBJ whole genome shotgun (WGS) entry which is preliminary data.</text>
</comment>
<feature type="domain" description="F-box" evidence="1">
    <location>
        <begin position="1"/>
        <end position="48"/>
    </location>
</feature>
<dbReference type="InterPro" id="IPR006527">
    <property type="entry name" value="F-box-assoc_dom_typ1"/>
</dbReference>
<dbReference type="Gene3D" id="1.20.1280.50">
    <property type="match status" value="1"/>
</dbReference>
<gene>
    <name evidence="2" type="ORF">MERR_LOCUS6234</name>
</gene>
<dbReference type="SMART" id="SM00256">
    <property type="entry name" value="FBOX"/>
    <property type="match status" value="1"/>
</dbReference>
<protein>
    <recommendedName>
        <fullName evidence="1">F-box domain-containing protein</fullName>
    </recommendedName>
</protein>
<organism evidence="2 3">
    <name type="scientific">Microthlaspi erraticum</name>
    <dbReference type="NCBI Taxonomy" id="1685480"/>
    <lineage>
        <taxon>Eukaryota</taxon>
        <taxon>Viridiplantae</taxon>
        <taxon>Streptophyta</taxon>
        <taxon>Embryophyta</taxon>
        <taxon>Tracheophyta</taxon>
        <taxon>Spermatophyta</taxon>
        <taxon>Magnoliopsida</taxon>
        <taxon>eudicotyledons</taxon>
        <taxon>Gunneridae</taxon>
        <taxon>Pentapetalae</taxon>
        <taxon>rosids</taxon>
        <taxon>malvids</taxon>
        <taxon>Brassicales</taxon>
        <taxon>Brassicaceae</taxon>
        <taxon>Coluteocarpeae</taxon>
        <taxon>Microthlaspi</taxon>
    </lineage>
</organism>
<dbReference type="Pfam" id="PF00646">
    <property type="entry name" value="F-box"/>
    <property type="match status" value="1"/>
</dbReference>
<dbReference type="InterPro" id="IPR036047">
    <property type="entry name" value="F-box-like_dom_sf"/>
</dbReference>
<dbReference type="InterPro" id="IPR017451">
    <property type="entry name" value="F-box-assoc_interact_dom"/>
</dbReference>
<dbReference type="EMBL" id="CACVBM020000432">
    <property type="protein sequence ID" value="CAA7018999.1"/>
    <property type="molecule type" value="Genomic_DNA"/>
</dbReference>
<accession>A0A6D2HYF0</accession>
<keyword evidence="3" id="KW-1185">Reference proteome</keyword>
<sequence length="391" mass="45240">MSDIPLDLVEEILSRVPATSLKRFRTTCKLWNALIKEERFTEKHFRKAPKQSRLLMMKDNKICSMSVNLNVAPPTIELKGALDLKDSHSNSKQVDIAKVFHCDGLLLCTTKDSKLVVYNPCSGETRWIQLETTCVLGFSQFALGYQNNKHGRSYKILKIWDDDVHEPRPVYEFTIYEFKSDSWRKLLDVRLRDVDGCECQIKRFGNGVSLKGNAYWVAYGVAGTILFSFDFTRERDRRLCPPPSLKEFDWTALSVIREEKLSLAFGEVNSLKVEIWVTNQIDTDAAFSWSKSFALDLVDIPDCGWDGVTFKYLFWIVLVDEEKKVALYVNAWQVKSHNSVYKVYVTGEDDDYYTETAYLESSDDCLPFIIDYVPSLVQIRQSRRQKEKNEN</sequence>
<dbReference type="SUPFAM" id="SSF81383">
    <property type="entry name" value="F-box domain"/>
    <property type="match status" value="1"/>
</dbReference>
<evidence type="ECO:0000313" key="3">
    <source>
        <dbReference type="Proteomes" id="UP000467841"/>
    </source>
</evidence>
<proteinExistence type="predicted"/>
<dbReference type="CDD" id="cd22157">
    <property type="entry name" value="F-box_AtFBW1-like"/>
    <property type="match status" value="1"/>
</dbReference>
<dbReference type="PANTHER" id="PTHR31672">
    <property type="entry name" value="BNACNNG10540D PROTEIN"/>
    <property type="match status" value="1"/>
</dbReference>
<dbReference type="OrthoDB" id="1025118at2759"/>
<dbReference type="AlphaFoldDB" id="A0A6D2HYF0"/>
<dbReference type="InterPro" id="IPR001810">
    <property type="entry name" value="F-box_dom"/>
</dbReference>
<reference evidence="2" key="1">
    <citation type="submission" date="2020-01" db="EMBL/GenBank/DDBJ databases">
        <authorList>
            <person name="Mishra B."/>
        </authorList>
    </citation>
    <scope>NUCLEOTIDE SEQUENCE [LARGE SCALE GENOMIC DNA]</scope>
</reference>
<dbReference type="PROSITE" id="PS50181">
    <property type="entry name" value="FBOX"/>
    <property type="match status" value="1"/>
</dbReference>
<dbReference type="Proteomes" id="UP000467841">
    <property type="component" value="Unassembled WGS sequence"/>
</dbReference>
<evidence type="ECO:0000259" key="1">
    <source>
        <dbReference type="PROSITE" id="PS50181"/>
    </source>
</evidence>
<dbReference type="Pfam" id="PF07734">
    <property type="entry name" value="FBA_1"/>
    <property type="match status" value="1"/>
</dbReference>
<name>A0A6D2HYF0_9BRAS</name>